<dbReference type="Gene3D" id="3.40.630.30">
    <property type="match status" value="2"/>
</dbReference>
<name>A0A1H3SDD7_9ACTN</name>
<proteinExistence type="predicted"/>
<dbReference type="GO" id="GO:0030649">
    <property type="term" value="P:aminoglycoside antibiotic catabolic process"/>
    <property type="evidence" value="ECO:0007669"/>
    <property type="project" value="TreeGrafter"/>
</dbReference>
<sequence>MTIRRISSEERLTASFPLLGYAFEHSPGTADRVEELRGYLPYNEGNVTLAAEENGTAVAVASAIPMRQNIRGAVVPMAGIAGVATHPLARRQGHVRRVLTRLLGEMRDEGFVATALYPFRPSFYERFGYVGFPMPRTVTVAPADLASFLRLDLPGEITWQRIKDGYDSYRAFTQRFLAERHGFAVFPDFRAARQRDRNEEWLITAVVDGETVAAVPYRISGHAQDLVAGDLLATDPVARALVLQFFARHVDQVERITMTVAADENPELWGTDLAAHTEAKIHFPGSSAPMARILSMPALTGIDAGPGRLTVEVVDDPFIAGSYLLDGESGRLEVTPTDSPATATLTAAGISALVYGVLDPVEVVLRGFGAIPDAAAATLRSLFPRRTPNLFAAF</sequence>
<dbReference type="PROSITE" id="PS51186">
    <property type="entry name" value="GNAT"/>
    <property type="match status" value="1"/>
</dbReference>
<organism evidence="2 3">
    <name type="scientific">Micromonospora pattaloongensis</name>
    <dbReference type="NCBI Taxonomy" id="405436"/>
    <lineage>
        <taxon>Bacteria</taxon>
        <taxon>Bacillati</taxon>
        <taxon>Actinomycetota</taxon>
        <taxon>Actinomycetes</taxon>
        <taxon>Micromonosporales</taxon>
        <taxon>Micromonosporaceae</taxon>
        <taxon>Micromonospora</taxon>
    </lineage>
</organism>
<evidence type="ECO:0000313" key="3">
    <source>
        <dbReference type="Proteomes" id="UP000242415"/>
    </source>
</evidence>
<dbReference type="InterPro" id="IPR016181">
    <property type="entry name" value="Acyl_CoA_acyltransferase"/>
</dbReference>
<dbReference type="OrthoDB" id="9768284at2"/>
<protein>
    <submittedName>
        <fullName evidence="2">Predicted acetyltransferase</fullName>
    </submittedName>
</protein>
<accession>A0A1H3SDD7</accession>
<keyword evidence="3" id="KW-1185">Reference proteome</keyword>
<dbReference type="GO" id="GO:0034069">
    <property type="term" value="F:aminoglycoside N-acetyltransferase activity"/>
    <property type="evidence" value="ECO:0007669"/>
    <property type="project" value="TreeGrafter"/>
</dbReference>
<gene>
    <name evidence="2" type="ORF">SAMN05444365_11142</name>
</gene>
<dbReference type="InterPro" id="IPR000182">
    <property type="entry name" value="GNAT_dom"/>
</dbReference>
<dbReference type="SUPFAM" id="SSF55718">
    <property type="entry name" value="SCP-like"/>
    <property type="match status" value="1"/>
</dbReference>
<reference evidence="3" key="1">
    <citation type="submission" date="2016-10" db="EMBL/GenBank/DDBJ databases">
        <authorList>
            <person name="Varghese N."/>
            <person name="Submissions S."/>
        </authorList>
    </citation>
    <scope>NUCLEOTIDE SEQUENCE [LARGE SCALE GENOMIC DNA]</scope>
    <source>
        <strain evidence="3">DSM 45245</strain>
    </source>
</reference>
<dbReference type="EMBL" id="FNPH01000011">
    <property type="protein sequence ID" value="SDZ35680.1"/>
    <property type="molecule type" value="Genomic_DNA"/>
</dbReference>
<dbReference type="PANTHER" id="PTHR37817:SF1">
    <property type="entry name" value="N-ACETYLTRANSFERASE EIS"/>
    <property type="match status" value="1"/>
</dbReference>
<dbReference type="CDD" id="cd04301">
    <property type="entry name" value="NAT_SF"/>
    <property type="match status" value="1"/>
</dbReference>
<feature type="domain" description="N-acetyltransferase" evidence="1">
    <location>
        <begin position="1"/>
        <end position="154"/>
    </location>
</feature>
<keyword evidence="2" id="KW-0808">Transferase</keyword>
<dbReference type="InterPro" id="IPR051554">
    <property type="entry name" value="Acetyltransferase_Eis"/>
</dbReference>
<dbReference type="AlphaFoldDB" id="A0A1H3SDD7"/>
<dbReference type="Proteomes" id="UP000242415">
    <property type="component" value="Unassembled WGS sequence"/>
</dbReference>
<dbReference type="PANTHER" id="PTHR37817">
    <property type="entry name" value="N-ACETYLTRANSFERASE EIS"/>
    <property type="match status" value="1"/>
</dbReference>
<evidence type="ECO:0000259" key="1">
    <source>
        <dbReference type="PROSITE" id="PS51186"/>
    </source>
</evidence>
<dbReference type="Gene3D" id="3.30.1050.10">
    <property type="entry name" value="SCP2 sterol-binding domain"/>
    <property type="match status" value="1"/>
</dbReference>
<dbReference type="STRING" id="405436.SAMN05444365_11142"/>
<dbReference type="RefSeq" id="WP_091561059.1">
    <property type="nucleotide sequence ID" value="NZ_FNPH01000011.1"/>
</dbReference>
<evidence type="ECO:0000313" key="2">
    <source>
        <dbReference type="EMBL" id="SDZ35680.1"/>
    </source>
</evidence>
<dbReference type="InterPro" id="IPR036527">
    <property type="entry name" value="SCP2_sterol-bd_dom_sf"/>
</dbReference>
<dbReference type="Pfam" id="PF13527">
    <property type="entry name" value="Acetyltransf_9"/>
    <property type="match status" value="1"/>
</dbReference>
<dbReference type="SUPFAM" id="SSF55729">
    <property type="entry name" value="Acyl-CoA N-acyltransferases (Nat)"/>
    <property type="match status" value="1"/>
</dbReference>